<dbReference type="Gene3D" id="2.60.120.10">
    <property type="entry name" value="Jelly Rolls"/>
    <property type="match status" value="1"/>
</dbReference>
<dbReference type="PIRSF" id="PIRSF029883">
    <property type="entry name" value="KdgF"/>
    <property type="match status" value="1"/>
</dbReference>
<dbReference type="SUPFAM" id="SSF51182">
    <property type="entry name" value="RmlC-like cupins"/>
    <property type="match status" value="1"/>
</dbReference>
<dbReference type="InterPro" id="IPR025499">
    <property type="entry name" value="KdgF"/>
</dbReference>
<keyword evidence="3" id="KW-1185">Reference proteome</keyword>
<reference evidence="2 3" key="1">
    <citation type="submission" date="2016-11" db="EMBL/GenBank/DDBJ databases">
        <authorList>
            <person name="Jaros S."/>
            <person name="Januszkiewicz K."/>
            <person name="Wedrychowicz H."/>
        </authorList>
    </citation>
    <scope>NUCLEOTIDE SEQUENCE [LARGE SCALE GENOMIC DNA]</scope>
    <source>
        <strain evidence="2 3">DSM 9705</strain>
    </source>
</reference>
<dbReference type="InterPro" id="IPR052535">
    <property type="entry name" value="Bacilysin_H2HPP_isomerase"/>
</dbReference>
<dbReference type="EMBL" id="FQXS01000002">
    <property type="protein sequence ID" value="SHH43035.1"/>
    <property type="molecule type" value="Genomic_DNA"/>
</dbReference>
<evidence type="ECO:0000313" key="2">
    <source>
        <dbReference type="EMBL" id="SHH43035.1"/>
    </source>
</evidence>
<dbReference type="PANTHER" id="PTHR40112:SF1">
    <property type="entry name" value="H2HPP ISOMERASE"/>
    <property type="match status" value="1"/>
</dbReference>
<protein>
    <submittedName>
        <fullName evidence="2">Cupin domain-containing protein</fullName>
    </submittedName>
</protein>
<sequence>MIGRAGTEGYRELLPGIRQKTPVYGEKMLLAEFRLAKDAVLPLHTHIHEQIGYLVAGRLRFTIGGEVTLVAAGDSWCVPGGVEHGVDVLEDAVVVEVFSPVREDYLPGKQWR</sequence>
<accession>A0A1M5SX50</accession>
<dbReference type="RefSeq" id="WP_073373229.1">
    <property type="nucleotide sequence ID" value="NZ_FQXS01000002.1"/>
</dbReference>
<organism evidence="2 3">
    <name type="scientific">Desulfofustis glycolicus DSM 9705</name>
    <dbReference type="NCBI Taxonomy" id="1121409"/>
    <lineage>
        <taxon>Bacteria</taxon>
        <taxon>Pseudomonadati</taxon>
        <taxon>Thermodesulfobacteriota</taxon>
        <taxon>Desulfobulbia</taxon>
        <taxon>Desulfobulbales</taxon>
        <taxon>Desulfocapsaceae</taxon>
        <taxon>Desulfofustis</taxon>
    </lineage>
</organism>
<dbReference type="InterPro" id="IPR011051">
    <property type="entry name" value="RmlC_Cupin_sf"/>
</dbReference>
<dbReference type="InterPro" id="IPR014710">
    <property type="entry name" value="RmlC-like_jellyroll"/>
</dbReference>
<name>A0A1M5SX50_9BACT</name>
<dbReference type="Pfam" id="PF07883">
    <property type="entry name" value="Cupin_2"/>
    <property type="match status" value="1"/>
</dbReference>
<feature type="domain" description="Cupin type-2" evidence="1">
    <location>
        <begin position="33"/>
        <end position="95"/>
    </location>
</feature>
<dbReference type="STRING" id="1121409.SAMN02745124_00482"/>
<evidence type="ECO:0000313" key="3">
    <source>
        <dbReference type="Proteomes" id="UP000184139"/>
    </source>
</evidence>
<dbReference type="PANTHER" id="PTHR40112">
    <property type="entry name" value="H2HPP ISOMERASE"/>
    <property type="match status" value="1"/>
</dbReference>
<gene>
    <name evidence="2" type="ORF">SAMN02745124_00482</name>
</gene>
<dbReference type="OrthoDB" id="9811153at2"/>
<dbReference type="InterPro" id="IPR013096">
    <property type="entry name" value="Cupin_2"/>
</dbReference>
<proteinExistence type="predicted"/>
<evidence type="ECO:0000259" key="1">
    <source>
        <dbReference type="Pfam" id="PF07883"/>
    </source>
</evidence>
<dbReference type="CDD" id="cd02238">
    <property type="entry name" value="cupin_KdgF"/>
    <property type="match status" value="1"/>
</dbReference>
<dbReference type="Proteomes" id="UP000184139">
    <property type="component" value="Unassembled WGS sequence"/>
</dbReference>
<dbReference type="AlphaFoldDB" id="A0A1M5SX50"/>